<dbReference type="InterPro" id="IPR001810">
    <property type="entry name" value="F-box_dom"/>
</dbReference>
<dbReference type="PANTHER" id="PTHR33110">
    <property type="entry name" value="F-BOX/KELCH-REPEAT PROTEIN-RELATED"/>
    <property type="match status" value="1"/>
</dbReference>
<dbReference type="Proteomes" id="UP000019116">
    <property type="component" value="Chromosome Un"/>
</dbReference>
<evidence type="ECO:0000259" key="1">
    <source>
        <dbReference type="Pfam" id="PF03478"/>
    </source>
</evidence>
<evidence type="ECO:0000259" key="2">
    <source>
        <dbReference type="Pfam" id="PF12937"/>
    </source>
</evidence>
<dbReference type="EnsemblPlants" id="TraesCSU02G248000.1">
    <property type="protein sequence ID" value="TraesCSU02G248000.1.cds1"/>
    <property type="gene ID" value="TraesCSU02G248000"/>
</dbReference>
<dbReference type="Gramene" id="TraesCSU02G248000.1">
    <property type="protein sequence ID" value="TraesCSU02G248000.1.cds1"/>
    <property type="gene ID" value="TraesCSU02G248000"/>
</dbReference>
<dbReference type="InterPro" id="IPR005174">
    <property type="entry name" value="KIB1-4_b-propeller"/>
</dbReference>
<feature type="domain" description="F-box" evidence="2">
    <location>
        <begin position="15"/>
        <end position="52"/>
    </location>
</feature>
<dbReference type="AlphaFoldDB" id="A0A3B6UCR6"/>
<evidence type="ECO:0000313" key="3">
    <source>
        <dbReference type="EnsemblPlants" id="TraesCSU02G248000.1.cds1"/>
    </source>
</evidence>
<evidence type="ECO:0000313" key="4">
    <source>
        <dbReference type="Proteomes" id="UP000019116"/>
    </source>
</evidence>
<accession>A0A3B6UCR6</accession>
<dbReference type="Gramene" id="TraesSTA7A03G04024090.1">
    <property type="protein sequence ID" value="TraesSTA7A03G04024090.1.CDS1"/>
    <property type="gene ID" value="TraesSTA7A03G04024090"/>
</dbReference>
<dbReference type="Gramene" id="TraesJAG7A03G04011090.1">
    <property type="protein sequence ID" value="TraesJAG7A03G04011090.1.CDS1"/>
    <property type="gene ID" value="TraesJAG7A03G04011090"/>
</dbReference>
<dbReference type="Gramene" id="TraesARI7A03G04003450.1">
    <property type="protein sequence ID" value="TraesARI7A03G04003450.1.CDS1"/>
    <property type="gene ID" value="TraesARI7A03G04003450"/>
</dbReference>
<sequence length="407" mass="45827">MGICLGKTTTSRSPWPDLPPDLAALIISRLPSHRDRLSFGAVCRDWRLAARQELPPAMPCISLGRGAYQSIADGKVFRSSHGADVTSFGSYLLYKHSRRLFLRDSSSTIEIPSDHHECADECSDRGAHDPCGSKRTWPLIPAEGVAFTMRKVLVCSSSLLVAILNRDAGRPGSAYCLVFFRPGTGQLSWVLLLTTNMYGYKHGYKYRDIALYRGKIFALISSEQLFTHEIEQPCRVQQVIKDPTPLPPGIDPSSPSFLVKHYMVVSSDNRKLLMVRWNIPHAAYVHHSKMNLQVFEADLQKRQWLEVNDLDGQLLFLSRTCSRALAGSSTEHYGQTFRGNRVFILGTDWARIRRRLNPCTCHDCEKLGNGVPSYCVYDMTSGKLSLVSLRRTRRRKNAGSEWFFPSG</sequence>
<reference evidence="3" key="1">
    <citation type="submission" date="2018-08" db="EMBL/GenBank/DDBJ databases">
        <authorList>
            <person name="Rossello M."/>
        </authorList>
    </citation>
    <scope>NUCLEOTIDE SEQUENCE [LARGE SCALE GENOMIC DNA]</scope>
    <source>
        <strain evidence="3">cv. Chinese Spring</strain>
    </source>
</reference>
<dbReference type="OMA" id="LLMFRCT"/>
<reference evidence="3" key="2">
    <citation type="submission" date="2018-10" db="UniProtKB">
        <authorList>
            <consortium name="EnsemblPlants"/>
        </authorList>
    </citation>
    <scope>IDENTIFICATION</scope>
</reference>
<dbReference type="Gramene" id="TraesPARA_EIv1.0_2356940.1">
    <property type="protein sequence ID" value="TraesPARA_EIv1.0_2356940.1.CDS1"/>
    <property type="gene ID" value="TraesPARA_EIv1.0_2356940"/>
</dbReference>
<dbReference type="PANTHER" id="PTHR33110:SF108">
    <property type="entry name" value="OS11G0154200 PROTEIN"/>
    <property type="match status" value="1"/>
</dbReference>
<dbReference type="Pfam" id="PF03478">
    <property type="entry name" value="Beta-prop_KIB1-4"/>
    <property type="match status" value="1"/>
</dbReference>
<organism evidence="3">
    <name type="scientific">Triticum aestivum</name>
    <name type="common">Wheat</name>
    <dbReference type="NCBI Taxonomy" id="4565"/>
    <lineage>
        <taxon>Eukaryota</taxon>
        <taxon>Viridiplantae</taxon>
        <taxon>Streptophyta</taxon>
        <taxon>Embryophyta</taxon>
        <taxon>Tracheophyta</taxon>
        <taxon>Spermatophyta</taxon>
        <taxon>Magnoliopsida</taxon>
        <taxon>Liliopsida</taxon>
        <taxon>Poales</taxon>
        <taxon>Poaceae</taxon>
        <taxon>BOP clade</taxon>
        <taxon>Pooideae</taxon>
        <taxon>Triticodae</taxon>
        <taxon>Triticeae</taxon>
        <taxon>Triticinae</taxon>
        <taxon>Triticum</taxon>
    </lineage>
</organism>
<dbReference type="Gramene" id="TraesLDM7A03G04032350.1">
    <property type="protein sequence ID" value="TraesLDM7A03G04032350.1.CDS1"/>
    <property type="gene ID" value="TraesLDM7A03G04032350"/>
</dbReference>
<dbReference type="SUPFAM" id="SSF81383">
    <property type="entry name" value="F-box domain"/>
    <property type="match status" value="1"/>
</dbReference>
<protein>
    <recommendedName>
        <fullName evidence="5">F-box domain-containing protein</fullName>
    </recommendedName>
</protein>
<feature type="domain" description="KIB1-4 beta-propeller" evidence="1">
    <location>
        <begin position="85"/>
        <end position="367"/>
    </location>
</feature>
<dbReference type="Gene3D" id="1.20.1280.50">
    <property type="match status" value="1"/>
</dbReference>
<keyword evidence="4" id="KW-1185">Reference proteome</keyword>
<dbReference type="Gramene" id="TraesJUL7A03G04066090.1">
    <property type="protein sequence ID" value="TraesJUL7A03G04066090.1.CDS1"/>
    <property type="gene ID" value="TraesJUL7A03G04066090"/>
</dbReference>
<dbReference type="OrthoDB" id="688525at2759"/>
<name>A0A3B6UCR6_WHEAT</name>
<dbReference type="Pfam" id="PF12937">
    <property type="entry name" value="F-box-like"/>
    <property type="match status" value="1"/>
</dbReference>
<proteinExistence type="predicted"/>
<dbReference type="InterPro" id="IPR036047">
    <property type="entry name" value="F-box-like_dom_sf"/>
</dbReference>
<evidence type="ECO:0008006" key="5">
    <source>
        <dbReference type="Google" id="ProtNLM"/>
    </source>
</evidence>